<dbReference type="Gene3D" id="1.20.120.1100">
    <property type="match status" value="1"/>
</dbReference>
<proteinExistence type="inferred from homology"/>
<dbReference type="Proteomes" id="UP001432322">
    <property type="component" value="Unassembled WGS sequence"/>
</dbReference>
<organism evidence="7 8">
    <name type="scientific">Pristionchus fissidentatus</name>
    <dbReference type="NCBI Taxonomy" id="1538716"/>
    <lineage>
        <taxon>Eukaryota</taxon>
        <taxon>Metazoa</taxon>
        <taxon>Ecdysozoa</taxon>
        <taxon>Nematoda</taxon>
        <taxon>Chromadorea</taxon>
        <taxon>Rhabditida</taxon>
        <taxon>Rhabditina</taxon>
        <taxon>Diplogasteromorpha</taxon>
        <taxon>Diplogasteroidea</taxon>
        <taxon>Neodiplogasteridae</taxon>
        <taxon>Pristionchus</taxon>
    </lineage>
</organism>
<evidence type="ECO:0000256" key="1">
    <source>
        <dbReference type="ARBA" id="ARBA00004613"/>
    </source>
</evidence>
<evidence type="ECO:0000313" key="8">
    <source>
        <dbReference type="Proteomes" id="UP001432322"/>
    </source>
</evidence>
<comment type="caution">
    <text evidence="7">The sequence shown here is derived from an EMBL/GenBank/DDBJ whole genome shotgun (WGS) entry which is preliminary data.</text>
</comment>
<comment type="similarity">
    <text evidence="2">Belongs to the fatty-acid and retinol-binding protein (FARBP) family.</text>
</comment>
<keyword evidence="5" id="KW-0175">Coiled coil</keyword>
<keyword evidence="8" id="KW-1185">Reference proteome</keyword>
<keyword evidence="3" id="KW-0964">Secreted</keyword>
<dbReference type="Pfam" id="PF05823">
    <property type="entry name" value="Gp-FAR-1"/>
    <property type="match status" value="1"/>
</dbReference>
<evidence type="ECO:0000256" key="5">
    <source>
        <dbReference type="ARBA" id="ARBA00023054"/>
    </source>
</evidence>
<name>A0AAV5VGL5_9BILA</name>
<evidence type="ECO:0000313" key="7">
    <source>
        <dbReference type="EMBL" id="GMT18468.1"/>
    </source>
</evidence>
<protein>
    <submittedName>
        <fullName evidence="7">Uncharacterized protein</fullName>
    </submittedName>
</protein>
<comment type="subcellular location">
    <subcellularLocation>
        <location evidence="1">Secreted</location>
    </subcellularLocation>
</comment>
<evidence type="ECO:0000256" key="3">
    <source>
        <dbReference type="ARBA" id="ARBA00022525"/>
    </source>
</evidence>
<keyword evidence="4" id="KW-0732">Signal</keyword>
<evidence type="ECO:0000256" key="2">
    <source>
        <dbReference type="ARBA" id="ARBA00006648"/>
    </source>
</evidence>
<accession>A0AAV5VGL5</accession>
<dbReference type="PANTHER" id="PTHR31418:SF20">
    <property type="entry name" value="PERMEABLE EGGSHELL"/>
    <property type="match status" value="1"/>
</dbReference>
<dbReference type="PANTHER" id="PTHR31418">
    <property type="entry name" value="FATTY-ACID AND RETINOL-BINDING PROTEIN 1"/>
    <property type="match status" value="1"/>
</dbReference>
<dbReference type="AlphaFoldDB" id="A0AAV5VGL5"/>
<evidence type="ECO:0000256" key="4">
    <source>
        <dbReference type="ARBA" id="ARBA00022729"/>
    </source>
</evidence>
<gene>
    <name evidence="7" type="ORF">PFISCL1PPCAC_9765</name>
</gene>
<sequence length="199" mass="22572">FKAINTNITVDMANQFKSIVERFDDCFTPPLSAVIKKVTAEELQQLVDLHNKLIAKEITVPTSRAEGLVILKQAVPSLYDDIVAANTDFESRLKQLMPEGQQHIYNLESGYFGVLKTRTQEGLVDYYLDVCHTYAALPAPQHDDFKKAFPETVSCLDEDLYKQMCNAAEQLKANNYKMDTKIMGLVGQIFQNKRFAKKN</sequence>
<dbReference type="EMBL" id="BTSY01000003">
    <property type="protein sequence ID" value="GMT18468.1"/>
    <property type="molecule type" value="Genomic_DNA"/>
</dbReference>
<keyword evidence="6" id="KW-0446">Lipid-binding</keyword>
<evidence type="ECO:0000256" key="6">
    <source>
        <dbReference type="ARBA" id="ARBA00023121"/>
    </source>
</evidence>
<dbReference type="InterPro" id="IPR008632">
    <property type="entry name" value="Gp-FAR-1"/>
</dbReference>
<dbReference type="GO" id="GO:0008289">
    <property type="term" value="F:lipid binding"/>
    <property type="evidence" value="ECO:0007669"/>
    <property type="project" value="UniProtKB-KW"/>
</dbReference>
<dbReference type="GO" id="GO:0005576">
    <property type="term" value="C:extracellular region"/>
    <property type="evidence" value="ECO:0007669"/>
    <property type="project" value="UniProtKB-SubCell"/>
</dbReference>
<feature type="non-terminal residue" evidence="7">
    <location>
        <position position="1"/>
    </location>
</feature>
<reference evidence="7" key="1">
    <citation type="submission" date="2023-10" db="EMBL/GenBank/DDBJ databases">
        <title>Genome assembly of Pristionchus species.</title>
        <authorList>
            <person name="Yoshida K."/>
            <person name="Sommer R.J."/>
        </authorList>
    </citation>
    <scope>NUCLEOTIDE SEQUENCE</scope>
    <source>
        <strain evidence="7">RS5133</strain>
    </source>
</reference>